<proteinExistence type="predicted"/>
<sequence>MTKPSGRVLEATLLRPRAWLEHELDHATCRVYLDLEELGAVGWADVTSVGRCPPVQTGPGHVVTATFHHQPDKPLVAVRIEGAAEPIECTANHPFWSEDRQEFIEAGELRPRERVLARRGGPVRVAAVEPRDTAPWVHNLEVHGEHVYEVGRDGILVHNEYPEAIALGPWKNLESFWKKLVEGKRLHHLGEPDDLTNALQAELALGPKIFGVSGKTWPADTQEVMKIVKPKTNELINSKTLKSIHFDTTNMNKMSGRLNEGYYAFYELKIILNNPAALKKTTFYVNGVAVKKTKKFIKSLNDIVEKWVE</sequence>
<dbReference type="Gene3D" id="2.170.16.10">
    <property type="entry name" value="Hedgehog/Intein (Hint) domain"/>
    <property type="match status" value="1"/>
</dbReference>
<dbReference type="RefSeq" id="WP_320689274.1">
    <property type="nucleotide sequence ID" value="NZ_JAXBLV010000228.1"/>
</dbReference>
<dbReference type="InterPro" id="IPR036844">
    <property type="entry name" value="Hint_dom_sf"/>
</dbReference>
<reference evidence="2" key="1">
    <citation type="journal article" date="2023" name="Mar. Drugs">
        <title>Gemmata algarum, a Novel Planctomycete Isolated from an Algal Mat, Displays Antimicrobial Activity.</title>
        <authorList>
            <person name="Kumar G."/>
            <person name="Kallscheuer N."/>
            <person name="Kashif M."/>
            <person name="Ahamad S."/>
            <person name="Jagadeeshwari U."/>
            <person name="Pannikurungottu S."/>
            <person name="Haufschild T."/>
            <person name="Kabuu M."/>
            <person name="Sasikala C."/>
            <person name="Jogler C."/>
            <person name="Ramana C."/>
        </authorList>
    </citation>
    <scope>NUCLEOTIDE SEQUENCE [LARGE SCALE GENOMIC DNA]</scope>
    <source>
        <strain evidence="2">JC673</strain>
    </source>
</reference>
<organism evidence="1 2">
    <name type="scientific">Gemmata algarum</name>
    <dbReference type="NCBI Taxonomy" id="2975278"/>
    <lineage>
        <taxon>Bacteria</taxon>
        <taxon>Pseudomonadati</taxon>
        <taxon>Planctomycetota</taxon>
        <taxon>Planctomycetia</taxon>
        <taxon>Gemmatales</taxon>
        <taxon>Gemmataceae</taxon>
        <taxon>Gemmata</taxon>
    </lineage>
</organism>
<dbReference type="Proteomes" id="UP001272242">
    <property type="component" value="Unassembled WGS sequence"/>
</dbReference>
<dbReference type="CDD" id="cd00081">
    <property type="entry name" value="Hint"/>
    <property type="match status" value="1"/>
</dbReference>
<name>A0ABU5F8C7_9BACT</name>
<dbReference type="SUPFAM" id="SSF51294">
    <property type="entry name" value="Hedgehog/intein (Hint) domain"/>
    <property type="match status" value="1"/>
</dbReference>
<protein>
    <submittedName>
        <fullName evidence="1">Hint domain-containing protein</fullName>
    </submittedName>
</protein>
<comment type="caution">
    <text evidence="1">The sequence shown here is derived from an EMBL/GenBank/DDBJ whole genome shotgun (WGS) entry which is preliminary data.</text>
</comment>
<keyword evidence="2" id="KW-1185">Reference proteome</keyword>
<dbReference type="Pfam" id="PF07591">
    <property type="entry name" value="PT-HINT"/>
    <property type="match status" value="1"/>
</dbReference>
<accession>A0ABU5F8C7</accession>
<dbReference type="EMBL" id="JAXBLV010000228">
    <property type="protein sequence ID" value="MDY3563012.1"/>
    <property type="molecule type" value="Genomic_DNA"/>
</dbReference>
<gene>
    <name evidence="1" type="ORF">R5W23_004495</name>
</gene>
<evidence type="ECO:0000313" key="2">
    <source>
        <dbReference type="Proteomes" id="UP001272242"/>
    </source>
</evidence>
<evidence type="ECO:0000313" key="1">
    <source>
        <dbReference type="EMBL" id="MDY3563012.1"/>
    </source>
</evidence>